<reference evidence="1 2" key="1">
    <citation type="submission" date="2019-07" db="EMBL/GenBank/DDBJ databases">
        <title>Chromosome genome assembly for large yellow croaker.</title>
        <authorList>
            <person name="Xiao S."/>
        </authorList>
    </citation>
    <scope>NUCLEOTIDE SEQUENCE [LARGE SCALE GENOMIC DNA]</scope>
    <source>
        <strain evidence="1">JMULYC20181020</strain>
        <tissue evidence="1">Muscle</tissue>
    </source>
</reference>
<dbReference type="AlphaFoldDB" id="A0A0F8AWX7"/>
<dbReference type="EMBL" id="REGW02000001">
    <property type="protein sequence ID" value="KAE8301101.1"/>
    <property type="molecule type" value="Genomic_DNA"/>
</dbReference>
<evidence type="ECO:0000313" key="1">
    <source>
        <dbReference type="EMBL" id="KAE8301101.1"/>
    </source>
</evidence>
<accession>A0A0F8AWX7</accession>
<comment type="caution">
    <text evidence="1">The sequence shown here is derived from an EMBL/GenBank/DDBJ whole genome shotgun (WGS) entry which is preliminary data.</text>
</comment>
<name>A0A0F8AWX7_LARCR</name>
<sequence length="363" mass="41995">MVQWQICSVQDLMNSGFGRPFPRHGLQLLFWFANHCVTCELINFVVIMKLVSDCQPENGFYGFHMFGNIEELLPLLDRRNKKRQVAYYEVGNLNTKTYPAAANLPTYVRENYVLEGNRNDYNTDRIIISYQVRTRVVETVYVTEHDGAGCGRFSPDRTHEISFELIRALQSPQLDLTTFLIQTGYYALVQAVQTNDVQDIHYPVQTYSGSTTGTTQSHDVQFFSQAFNQHLGVSIAPFSYDQHQHYIVNVTSHNNTLVGNYGEVQHEYRRPKAIKWPHSLRQSYWLSGWEQFYEGLKEEAKKRSGGGGVSFFKILLSVGALCIAAKCFSWLRSWWKVDETVIKKIPWRAPSYPHTHIMLDYVY</sequence>
<keyword evidence="2" id="KW-1185">Reference proteome</keyword>
<dbReference type="PANTHER" id="PTHR38706:SF2">
    <property type="match status" value="1"/>
</dbReference>
<dbReference type="KEGG" id="lco:109142349"/>
<proteinExistence type="predicted"/>
<gene>
    <name evidence="1" type="ORF">D5F01_LYC01260</name>
</gene>
<dbReference type="PANTHER" id="PTHR38706">
    <property type="entry name" value="SI:CH211-198C19.1-RELATED"/>
    <property type="match status" value="1"/>
</dbReference>
<protein>
    <submittedName>
        <fullName evidence="1">Uncharacterized protein</fullName>
    </submittedName>
</protein>
<dbReference type="OrthoDB" id="8961033at2759"/>
<dbReference type="Proteomes" id="UP000424527">
    <property type="component" value="Unassembled WGS sequence"/>
</dbReference>
<organism evidence="1 2">
    <name type="scientific">Larimichthys crocea</name>
    <name type="common">Large yellow croaker</name>
    <name type="synonym">Pseudosciaena crocea</name>
    <dbReference type="NCBI Taxonomy" id="215358"/>
    <lineage>
        <taxon>Eukaryota</taxon>
        <taxon>Metazoa</taxon>
        <taxon>Chordata</taxon>
        <taxon>Craniata</taxon>
        <taxon>Vertebrata</taxon>
        <taxon>Euteleostomi</taxon>
        <taxon>Actinopterygii</taxon>
        <taxon>Neopterygii</taxon>
        <taxon>Teleostei</taxon>
        <taxon>Neoteleostei</taxon>
        <taxon>Acanthomorphata</taxon>
        <taxon>Eupercaria</taxon>
        <taxon>Sciaenidae</taxon>
        <taxon>Larimichthys</taxon>
    </lineage>
</organism>
<evidence type="ECO:0000313" key="2">
    <source>
        <dbReference type="Proteomes" id="UP000424527"/>
    </source>
</evidence>